<reference evidence="11 12" key="1">
    <citation type="submission" date="2023-12" db="EMBL/GenBank/DDBJ databases">
        <title>Thiobacillus sedimentum sp. nov., a chemolithoautotrophic sulfur-oxidizing bacterium isolated from freshwater sediment.</title>
        <authorList>
            <person name="Luo J."/>
            <person name="Dai C."/>
        </authorList>
    </citation>
    <scope>NUCLEOTIDE SEQUENCE [LARGE SCALE GENOMIC DNA]</scope>
    <source>
        <strain evidence="11 12">SCUT-2</strain>
    </source>
</reference>
<dbReference type="InterPro" id="IPR018511">
    <property type="entry name" value="Hemolysin-typ_Ca-bd_CS"/>
</dbReference>
<dbReference type="Pfam" id="PF16841">
    <property type="entry name" value="CBM60"/>
    <property type="match status" value="1"/>
</dbReference>
<dbReference type="SUPFAM" id="SSF53474">
    <property type="entry name" value="alpha/beta-Hydrolases"/>
    <property type="match status" value="1"/>
</dbReference>
<feature type="domain" description="Haemolysin-type calcium binding-related" evidence="9">
    <location>
        <begin position="1114"/>
        <end position="1147"/>
    </location>
</feature>
<evidence type="ECO:0000256" key="5">
    <source>
        <dbReference type="ARBA" id="ARBA00022737"/>
    </source>
</evidence>
<dbReference type="RefSeq" id="WP_324779516.1">
    <property type="nucleotide sequence ID" value="NZ_CP141769.1"/>
</dbReference>
<keyword evidence="7" id="KW-0843">Virulence</keyword>
<keyword evidence="5" id="KW-0677">Repeat</keyword>
<evidence type="ECO:0000313" key="12">
    <source>
        <dbReference type="Proteomes" id="UP001334732"/>
    </source>
</evidence>
<dbReference type="InterPro" id="IPR031768">
    <property type="entry name" value="CBM60_xylan-bd"/>
</dbReference>
<dbReference type="PRINTS" id="PR00313">
    <property type="entry name" value="CABNDNGRPT"/>
</dbReference>
<evidence type="ECO:0000256" key="2">
    <source>
        <dbReference type="ARBA" id="ARBA00004613"/>
    </source>
</evidence>
<evidence type="ECO:0000259" key="9">
    <source>
        <dbReference type="Pfam" id="PF06594"/>
    </source>
</evidence>
<dbReference type="Pfam" id="PF00353">
    <property type="entry name" value="HemolysinCabind"/>
    <property type="match status" value="22"/>
</dbReference>
<proteinExistence type="predicted"/>
<feature type="domain" description="Carbohydrate binding module xylan-binding" evidence="10">
    <location>
        <begin position="2156"/>
        <end position="2247"/>
    </location>
</feature>
<dbReference type="PANTHER" id="PTHR38340:SF1">
    <property type="entry name" value="S-LAYER PROTEIN"/>
    <property type="match status" value="1"/>
</dbReference>
<evidence type="ECO:0000256" key="4">
    <source>
        <dbReference type="ARBA" id="ARBA00022656"/>
    </source>
</evidence>
<dbReference type="InterPro" id="IPR010566">
    <property type="entry name" value="Haemolys_ca-bd"/>
</dbReference>
<accession>A0ABZ1CHW7</accession>
<comment type="subcellular location">
    <subcellularLocation>
        <location evidence="1">Membrane</location>
    </subcellularLocation>
    <subcellularLocation>
        <location evidence="2">Secreted</location>
    </subcellularLocation>
</comment>
<feature type="domain" description="Haemolysin-type calcium binding-related" evidence="9">
    <location>
        <begin position="2718"/>
        <end position="2751"/>
    </location>
</feature>
<keyword evidence="8" id="KW-0472">Membrane</keyword>
<protein>
    <submittedName>
        <fullName evidence="11">Calcium-binding protein</fullName>
    </submittedName>
</protein>
<evidence type="ECO:0000256" key="6">
    <source>
        <dbReference type="ARBA" id="ARBA00022837"/>
    </source>
</evidence>
<dbReference type="Gene3D" id="2.150.10.10">
    <property type="entry name" value="Serralysin-like metalloprotease, C-terminal"/>
    <property type="match status" value="10"/>
</dbReference>
<dbReference type="InterPro" id="IPR029058">
    <property type="entry name" value="AB_hydrolase_fold"/>
</dbReference>
<dbReference type="PROSITE" id="PS00330">
    <property type="entry name" value="HEMOLYSIN_CALCIUM"/>
    <property type="match status" value="14"/>
</dbReference>
<dbReference type="EMBL" id="CP141769">
    <property type="protein sequence ID" value="WRS38984.1"/>
    <property type="molecule type" value="Genomic_DNA"/>
</dbReference>
<dbReference type="PRINTS" id="PR01488">
    <property type="entry name" value="RTXTOXINA"/>
</dbReference>
<dbReference type="Proteomes" id="UP001334732">
    <property type="component" value="Chromosome"/>
</dbReference>
<dbReference type="Gene3D" id="2.60.60.40">
    <property type="match status" value="1"/>
</dbReference>
<organism evidence="11 12">
    <name type="scientific">Thiobacillus sedimenti</name>
    <dbReference type="NCBI Taxonomy" id="3110231"/>
    <lineage>
        <taxon>Bacteria</taxon>
        <taxon>Pseudomonadati</taxon>
        <taxon>Pseudomonadota</taxon>
        <taxon>Betaproteobacteria</taxon>
        <taxon>Nitrosomonadales</taxon>
        <taxon>Thiobacillaceae</taxon>
        <taxon>Thiobacillus</taxon>
    </lineage>
</organism>
<evidence type="ECO:0000256" key="8">
    <source>
        <dbReference type="ARBA" id="ARBA00023136"/>
    </source>
</evidence>
<evidence type="ECO:0000313" key="11">
    <source>
        <dbReference type="EMBL" id="WRS38984.1"/>
    </source>
</evidence>
<dbReference type="InterPro" id="IPR050557">
    <property type="entry name" value="RTX_toxin/Mannuronan_C5-epim"/>
</dbReference>
<name>A0ABZ1CHW7_9PROT</name>
<dbReference type="InterPro" id="IPR003995">
    <property type="entry name" value="RTX_toxin_determinant-A"/>
</dbReference>
<evidence type="ECO:0000256" key="1">
    <source>
        <dbReference type="ARBA" id="ARBA00004370"/>
    </source>
</evidence>
<keyword evidence="3" id="KW-0964">Secreted</keyword>
<keyword evidence="6" id="KW-0106">Calcium</keyword>
<dbReference type="InterPro" id="IPR011049">
    <property type="entry name" value="Serralysin-like_metalloprot_C"/>
</dbReference>
<evidence type="ECO:0000256" key="3">
    <source>
        <dbReference type="ARBA" id="ARBA00022525"/>
    </source>
</evidence>
<feature type="domain" description="Haemolysin-type calcium binding-related" evidence="9">
    <location>
        <begin position="1300"/>
        <end position="1335"/>
    </location>
</feature>
<dbReference type="SUPFAM" id="SSF51120">
    <property type="entry name" value="beta-Roll"/>
    <property type="match status" value="14"/>
</dbReference>
<dbReference type="PANTHER" id="PTHR38340">
    <property type="entry name" value="S-LAYER PROTEIN"/>
    <property type="match status" value="1"/>
</dbReference>
<evidence type="ECO:0000256" key="7">
    <source>
        <dbReference type="ARBA" id="ARBA00023026"/>
    </source>
</evidence>
<evidence type="ECO:0000259" key="10">
    <source>
        <dbReference type="Pfam" id="PF16841"/>
    </source>
</evidence>
<dbReference type="InterPro" id="IPR001343">
    <property type="entry name" value="Hemolysn_Ca-bd"/>
</dbReference>
<dbReference type="Pfam" id="PF06594">
    <property type="entry name" value="HCBP_related"/>
    <property type="match status" value="3"/>
</dbReference>
<dbReference type="Pfam" id="PF26363">
    <property type="entry name" value="Phospholipase-like"/>
    <property type="match status" value="1"/>
</dbReference>
<keyword evidence="12" id="KW-1185">Reference proteome</keyword>
<keyword evidence="4" id="KW-0800">Toxin</keyword>
<gene>
    <name evidence="11" type="ORF">VA613_13380</name>
</gene>
<dbReference type="Gene3D" id="3.40.50.1820">
    <property type="entry name" value="alpha/beta hydrolase"/>
    <property type="match status" value="1"/>
</dbReference>
<sequence>MATIIDYALMAGASYIDTRLPINRFPIPTGWNLVSRNPQDNTSGFEAATFGNGTTIATSTEIVISYAGTYEKDLTGDIAADIGLGAGTGSVQLLQAADYYLQVKAANPGAQITLTGHSLGGGLAALIGVFFGETAVTFDQAPFAQTALFQAQSLLNYLSAEKAASGAPLYTAAQLSGLTNFITQQQANGGIPNSGLISNIRVDGEFLSEAPLSTLSPIGTPATLLKHGPTSLSGTELHSIALLSAFLQSQQTAATGKALNDVTYKLTDLLAMLFDKNLFTTDTDPNTNKENLLERLIQHEAGVRDPATGTTTLPADQMVDRLTRDLWKLAQDSGMTLKDGNSNSTWVSRALGAFAMQKYYEETQSSAGYKKELFTDLATEGGSGGIRFDMADVSGKFADALSRNATLNLTDAKGFDLYLKYFFDNNLDVNDVNFTAAEDQLILSQLPSLRDWFVQAGVNGMTAADTLNRGDFMLGGAGADSLSGGDKSDLLVGNAGDDVLKGGKGNDTLIGGTGNDTYFLNPGDGFDTILDRDGVGAIKFVAVEAKGSAGLTDPTKWKQLSVDTWADAQNNIVYSKSLVNGATRLLIHKGDTNVLVKGWADGELGITLGAGAPFAPPPTLLTGTATGNYLNATDTGSRKVDGQAGKDMIWGASAADQLYGGDGDDWIMGNLGADHIEGGIGNDYITGLGDGAEVKGGDGNDIVSAASAEYLTIGGLRSGVIPGITEDIIWTDVSQHWTAGYNVQQLNADGSLDFQVGGGVAINTVFSGASALGGGWTYQFSVVGGVFQLKYTHPTLAPNGEAPATSLVHGITSGYVLAGGVYLSGEAGADFLVGNNGDDVLGGGTGDDILIGEAGHDVLLGGDQNDSLFGEAGNDVLEGGAGADELYGGLGEDILDGGAGVDQLVGGAGNDTYLNVTGEDVINDTEGHDTIVLATATGLGAGGLSVVNTGDQGQYRQLNVALDNGETLKLDDAFYGTSAAIQFANGDVLDLETLVGTQFATPLYLGLGNEGGRLYGGAGADILNGGSGDDILTGHLGNDTLQGGYGNDVYLVSRGDGQETIFEEGGNADILRFDESIRPEDIKPIRWYGWDYWGNVEDSLRLEWLNTDGPSPKTEYVHIKNYFVSVDDSRRVDRIEFSNKTVWTYADIQALLLAPTNGHDLLEGFAGADVIDGLDGPDSINGKAGDDVLQGGAGDDDVQGGLGNDTLRGGAGNDRLLGYAAWLDDTSATNNDPGDDVLYGGAGNDLMFGGQGNDVYLFGRGDEFDQIGETANAAGGGMDTLRLDAGVLPGNVTLHRTLNDLVLVIDGGRDQVRMANYFRTDMGDVQIERIEFDGGMGPVWTAVDIASQVEYGVQNSITGSAGNDTFIVDHELDSITEAADSGIDTVLASRSYSLANNIENLTLTGFLHINAVGNALNNVLTGNSGNNTLDGQDGMDTAFGGGGNDWYVNVEQVVENVDDGIDTWYKPSGGTLPDNVENLFMGKYGPNWTPPGYSGIGYSYSYSPGTAIGNDLDNILVSPGNGSYGNVLDGRGGADTMVVNGSDRVTVYVDNPGDKIVSVSKGPYEIRSAIDYALADPQRYTSNNQYIADSVANRLVLIGTGAIGGTGNAIDNLMVGAQNPSSNTLAGGAGNDTYVIGLNDRTVEVAGEGNDRAYLYLDASDSGREIHIAELGTHDIESYVLAGDANNILLYGDAGDNELGAKGSAYGNYGTKLFGGEGGDRLLGGAQEDVLDGEAGADTMQGGAGNDVYFVDDAGDQVIESLTNYYSYFDAWDEQPSYSWVGKGGGLDTVHSSVTYSLSANVENLTLDGNNAINGMGNNLANVLTGNGAANVLDGGLGADTLVGGLDNDTYVVDDQGDVVSETSTLSTEIDTVQSSITYTLGFNVENLTLTGTADLEGTGNALANVLRGNGGYNVLWGLDGGDTIYAGDGDEAYGGTGNDTLISENVAGWNSLYGEAGDDILWGGSYSGYFEGGLGNDTIIGGSGMNVIWGDDQVFGGEGGNDTITGGNDYDYVMAGAGDDLVYGNGGGDNLAGNQGNDRLFGGSGNDFLNGGKGIDTLIGGTGDDTYTVDNGSDIVTENAGEGIDLVQALTTYTLGSNVEHLTLMNSSVIDGTGNELNNILTGNGASNTLKGGAGDDILKGGPSGAPTSTTISSLVIYARGTPVLDVYPAMQVYVDGILIQAFSVDAADYAAYTVDPAKLGMAAGKVDVVFANDAWRPDIGQDRNLYVQKIEVNDQSMNATDNGVLMDVGSGSLALDGINVRLGQETLASSGSLRFILGDNDMLDGGVGADQMSGGSGNDSYTVDNLGDVLTERPNEGVDTVRSSISYTLGENLENLGLLGTAALDGTGNSLNNLLMGNAGNNVLHGDAGADTLIGYAGNDRLDGGTGNDFLYGGQGNDTYVIDSTGDSPSENVNEGWDTVESSISYTLGANVESLTLTGISAINGTGNDLDNNLVGNGATNVLSTGAGNDYLDGGAGADTMIGGAGDDDYVVDNAGDVVVENAAGGSDSVELYLDGNYVLGTDIEFAYRYGNGNWTTTGNASDNYLYGSRGSDTLIGLAGNDLLWGDAGADSLIGGEGNDRYYVDNAGDIVTENAAEGVDMVYVFGSVAYTLAANVENGYRTFWAGNLMGNDLNNMLSGSYGADILDGGAGDDTLNGWGGDDTLIGERGNDIYTVGRGSGVDRVVENDATLGNTDVAKFMSGVSADQIWFQQVGNDLEAGIIGTTDKLVINDWYLGSDHHVEQFQTTDGAQTLLDGNVQNLVNAMASFAPPAAGQTTLPADYQASLAPLIAANWQ</sequence>